<dbReference type="NCBIfam" id="TIGR04183">
    <property type="entry name" value="Por_Secre_tail"/>
    <property type="match status" value="1"/>
</dbReference>
<dbReference type="Proteomes" id="UP000321578">
    <property type="component" value="Unassembled WGS sequence"/>
</dbReference>
<dbReference type="EMBL" id="VORO01000009">
    <property type="protein sequence ID" value="TXD89041.1"/>
    <property type="molecule type" value="Genomic_DNA"/>
</dbReference>
<evidence type="ECO:0000313" key="3">
    <source>
        <dbReference type="EMBL" id="TXD89041.1"/>
    </source>
</evidence>
<keyword evidence="1" id="KW-0732">Signal</keyword>
<name>A0A5C6ZIB0_9FLAO</name>
<dbReference type="SUPFAM" id="SSF51126">
    <property type="entry name" value="Pectin lyase-like"/>
    <property type="match status" value="1"/>
</dbReference>
<accession>A0A5C6ZIB0</accession>
<protein>
    <submittedName>
        <fullName evidence="3">T9SS type A sorting domain-containing protein</fullName>
    </submittedName>
</protein>
<evidence type="ECO:0000256" key="1">
    <source>
        <dbReference type="ARBA" id="ARBA00022729"/>
    </source>
</evidence>
<dbReference type="AlphaFoldDB" id="A0A5C6ZIB0"/>
<organism evidence="3 4">
    <name type="scientific">Subsaximicrobium wynnwilliamsii</name>
    <dbReference type="NCBI Taxonomy" id="291179"/>
    <lineage>
        <taxon>Bacteria</taxon>
        <taxon>Pseudomonadati</taxon>
        <taxon>Bacteroidota</taxon>
        <taxon>Flavobacteriia</taxon>
        <taxon>Flavobacteriales</taxon>
        <taxon>Flavobacteriaceae</taxon>
        <taxon>Subsaximicrobium</taxon>
    </lineage>
</organism>
<comment type="caution">
    <text evidence="3">The sequence shown here is derived from an EMBL/GenBank/DDBJ whole genome shotgun (WGS) entry which is preliminary data.</text>
</comment>
<evidence type="ECO:0000313" key="4">
    <source>
        <dbReference type="Proteomes" id="UP000321578"/>
    </source>
</evidence>
<feature type="domain" description="Secretion system C-terminal sorting" evidence="2">
    <location>
        <begin position="869"/>
        <end position="920"/>
    </location>
</feature>
<evidence type="ECO:0000259" key="2">
    <source>
        <dbReference type="Pfam" id="PF18962"/>
    </source>
</evidence>
<proteinExistence type="predicted"/>
<dbReference type="NCBIfam" id="TIGR02601">
    <property type="entry name" value="autotrns_rpt"/>
    <property type="match status" value="1"/>
</dbReference>
<dbReference type="InterPro" id="IPR012332">
    <property type="entry name" value="Autotransporter_pectin_lyase_C"/>
</dbReference>
<reference evidence="3 4" key="1">
    <citation type="submission" date="2019-08" db="EMBL/GenBank/DDBJ databases">
        <title>Genomes of Subsaximicrobium wynnwilliamsii strains.</title>
        <authorList>
            <person name="Bowman J.P."/>
        </authorList>
    </citation>
    <scope>NUCLEOTIDE SEQUENCE [LARGE SCALE GENOMIC DNA]</scope>
    <source>
        <strain evidence="3 4">2-80-2</strain>
    </source>
</reference>
<dbReference type="InterPro" id="IPR011050">
    <property type="entry name" value="Pectin_lyase_fold/virulence"/>
</dbReference>
<dbReference type="Gene3D" id="2.160.20.20">
    <property type="match status" value="1"/>
</dbReference>
<dbReference type="InterPro" id="IPR026444">
    <property type="entry name" value="Secre_tail"/>
</dbReference>
<gene>
    <name evidence="3" type="ORF">ESY86_09705</name>
</gene>
<keyword evidence="4" id="KW-1185">Reference proteome</keyword>
<dbReference type="RefSeq" id="WP_147086395.1">
    <property type="nucleotide sequence ID" value="NZ_VORM01000032.1"/>
</dbReference>
<dbReference type="OrthoDB" id="975384at2"/>
<dbReference type="Pfam" id="PF18962">
    <property type="entry name" value="Por_Secre_tail"/>
    <property type="match status" value="1"/>
</dbReference>
<sequence>MIQKYMFLKKQIFSIFGLLIILLFSATLHSQQQVFSRSNVSTGNWGDAQLPWFYQTSHNQGDPDNENSTANLIRIGHNSNLTMTLNGRSYRAKELVFEANANQSRTFNGLALELRHQNGGPSKIQNQSIAAHTFNNTIEIFNGTAEFNPVDGDLIFTSDIYTNNNFIDVFGNNNKTLRLSGNLQGTGGIALKQNSIVEIAGVMTYTGGTAVEAGTFRIMDGGDLSDVTPVTISLGATFDLNNQSITVGSVSETGSSNSGSISLGTGTLTLNGWTGNRFQSNISGSGSLVKNGIGTLSLFGTQDYTGTTSINGGVFSSSVDLASSQIIVNETASFSLTGTEDISVNSLTLNSGGTLTIPTGRILTVNGTLTVDAGATIDTEGSITYGPNGKLAITGTTDIATTDAIFPTINGPQDFEVDHTGTVTLHATRLLAGEILVTNGTLSVTEGVGITAASLNTTTNGTVSLESTSTMYSSLIVNNVSGSGTITYNRFVNSNTNGNDLVSAPVSGQTWGSFLTANGTALLDDGETEPTAYAFAPFDKSTGDFENYTNATTASLESGTGYRAATTDAGTTLAFTGTISTGTETTAIVNSGPFSAPWNLIGNPFPSYLNVRAFLNNSANAALLDVTNVGIYGYDGDASNGWTILNLSNTDDSAVITPGQGFFVAAESDGTIEFTPAMRRIGSSDDFISGRNAELTYLKLQLSTATSNYKTDFYFNTNASLGLDAGYDAGVWGGSAPSFALYSHLVQSNTGVPMALQALSPTSLSDVTVPLGVNANQGEQLTFSISASTLPASVNVYLDDTLANLTTILNNSDYVITPTTALSGTGRFFLRYAENSLSAATNSLNTIALYVAQPTRELVFNGNFVRATIADVYDLQGRLVASQALEQNLAQQRMDVSGLSSGIYIVKLNSKQFSRSEKMILR</sequence>
<dbReference type="InterPro" id="IPR013425">
    <property type="entry name" value="Autotrns_rpt"/>
</dbReference>